<dbReference type="InterPro" id="IPR003316">
    <property type="entry name" value="E2F_WHTH_DNA-bd_dom"/>
</dbReference>
<evidence type="ECO:0000256" key="2">
    <source>
        <dbReference type="ARBA" id="ARBA00023015"/>
    </source>
</evidence>
<dbReference type="SUPFAM" id="SSF46785">
    <property type="entry name" value="Winged helix' DNA-binding domain"/>
    <property type="match status" value="2"/>
</dbReference>
<dbReference type="Gene3D" id="1.10.10.10">
    <property type="entry name" value="Winged helix-like DNA-binding domain superfamily/Winged helix DNA-binding domain"/>
    <property type="match status" value="2"/>
</dbReference>
<proteinExistence type="inferred from homology"/>
<evidence type="ECO:0000259" key="8">
    <source>
        <dbReference type="SMART" id="SM01372"/>
    </source>
</evidence>
<dbReference type="SMART" id="SM01372">
    <property type="entry name" value="E2F_TDP"/>
    <property type="match status" value="2"/>
</dbReference>
<evidence type="ECO:0000313" key="9">
    <source>
        <dbReference type="EMBL" id="KAH7577397.1"/>
    </source>
</evidence>
<evidence type="ECO:0000256" key="3">
    <source>
        <dbReference type="ARBA" id="ARBA00023125"/>
    </source>
</evidence>
<accession>A0ABQ8IL21</accession>
<evidence type="ECO:0000313" key="10">
    <source>
        <dbReference type="Proteomes" id="UP000827721"/>
    </source>
</evidence>
<feature type="domain" description="E2F/DP family winged-helix DNA-binding" evidence="8">
    <location>
        <begin position="19"/>
        <end position="84"/>
    </location>
</feature>
<dbReference type="EMBL" id="JAFEMO010000001">
    <property type="protein sequence ID" value="KAH7577397.1"/>
    <property type="molecule type" value="Genomic_DNA"/>
</dbReference>
<reference evidence="9 10" key="1">
    <citation type="submission" date="2021-02" db="EMBL/GenBank/DDBJ databases">
        <title>Plant Genome Project.</title>
        <authorList>
            <person name="Zhang R.-G."/>
        </authorList>
    </citation>
    <scope>NUCLEOTIDE SEQUENCE [LARGE SCALE GENOMIC DNA]</scope>
    <source>
        <tissue evidence="9">Leaves</tissue>
    </source>
</reference>
<evidence type="ECO:0000256" key="1">
    <source>
        <dbReference type="ARBA" id="ARBA00010940"/>
    </source>
</evidence>
<keyword evidence="4 6" id="KW-0804">Transcription</keyword>
<evidence type="ECO:0000256" key="6">
    <source>
        <dbReference type="RuleBase" id="RU003796"/>
    </source>
</evidence>
<dbReference type="Proteomes" id="UP000827721">
    <property type="component" value="Unassembled WGS sequence"/>
</dbReference>
<gene>
    <name evidence="9" type="ORF">JRO89_XS01G0245100</name>
</gene>
<organism evidence="9 10">
    <name type="scientific">Xanthoceras sorbifolium</name>
    <dbReference type="NCBI Taxonomy" id="99658"/>
    <lineage>
        <taxon>Eukaryota</taxon>
        <taxon>Viridiplantae</taxon>
        <taxon>Streptophyta</taxon>
        <taxon>Embryophyta</taxon>
        <taxon>Tracheophyta</taxon>
        <taxon>Spermatophyta</taxon>
        <taxon>Magnoliopsida</taxon>
        <taxon>eudicotyledons</taxon>
        <taxon>Gunneridae</taxon>
        <taxon>Pentapetalae</taxon>
        <taxon>rosids</taxon>
        <taxon>malvids</taxon>
        <taxon>Sapindales</taxon>
        <taxon>Sapindaceae</taxon>
        <taxon>Xanthoceroideae</taxon>
        <taxon>Xanthoceras</taxon>
    </lineage>
</organism>
<evidence type="ECO:0000256" key="4">
    <source>
        <dbReference type="ARBA" id="ARBA00023163"/>
    </source>
</evidence>
<feature type="domain" description="E2F/DP family winged-helix DNA-binding" evidence="8">
    <location>
        <begin position="143"/>
        <end position="230"/>
    </location>
</feature>
<sequence length="381" mass="43532">MSAFVSQENDETGRQFYCRKDKSLGLLCSNFLRLYNRDGVESIGIDDAASQLGVERRRIYDVVNILESIGVVVRKAKNLYSWKGFSAIPQALKLLKEDGLRENFHTTGCSSNSTSVLHDNENGGSSSADIDGQDNYSTKNDCKKEKSLWLLSRNFVKLFLCSDVDIITLDNVAMALLGDAYNSTAMRTKVRRLYDIANVFSSMNLIEKFLCIDIQTHHQERRRPAFKWLGWRGKSCNESTSTLDLNEHKKRVFGTEITNCNLKKNKVDFLTNGKSYLKEHVPMHTKHHNLENINDESTLEQHSQHRSKSFVYGPFAPVNVPRVGNSGNKNVKLVPNFESLASTYRPQYLNKALTDLFGHYTEAWKTWYVKVGDKERIHKRS</sequence>
<keyword evidence="6" id="KW-0539">Nucleus</keyword>
<comment type="caution">
    <text evidence="9">The sequence shown here is derived from an EMBL/GenBank/DDBJ whole genome shotgun (WGS) entry which is preliminary data.</text>
</comment>
<keyword evidence="10" id="KW-1185">Reference proteome</keyword>
<dbReference type="PANTHER" id="PTHR12081:SF7">
    <property type="entry name" value="TRANSCRIPTION FACTOR EFL-3"/>
    <property type="match status" value="1"/>
</dbReference>
<comment type="similarity">
    <text evidence="1 6">Belongs to the E2F/DP family.</text>
</comment>
<dbReference type="InterPro" id="IPR036388">
    <property type="entry name" value="WH-like_DNA-bd_sf"/>
</dbReference>
<evidence type="ECO:0000256" key="5">
    <source>
        <dbReference type="ARBA" id="ARBA00023306"/>
    </source>
</evidence>
<evidence type="ECO:0000256" key="7">
    <source>
        <dbReference type="SAM" id="MobiDB-lite"/>
    </source>
</evidence>
<dbReference type="InterPro" id="IPR036390">
    <property type="entry name" value="WH_DNA-bd_sf"/>
</dbReference>
<protein>
    <recommendedName>
        <fullName evidence="8">E2F/DP family winged-helix DNA-binding domain-containing protein</fullName>
    </recommendedName>
</protein>
<keyword evidence="3 6" id="KW-0238">DNA-binding</keyword>
<comment type="subcellular location">
    <subcellularLocation>
        <location evidence="6">Nucleus</location>
    </subcellularLocation>
</comment>
<dbReference type="InterPro" id="IPR015633">
    <property type="entry name" value="E2F"/>
</dbReference>
<dbReference type="PANTHER" id="PTHR12081">
    <property type="entry name" value="TRANSCRIPTION FACTOR E2F"/>
    <property type="match status" value="1"/>
</dbReference>
<dbReference type="Pfam" id="PF02319">
    <property type="entry name" value="WHD_E2F_TDP"/>
    <property type="match status" value="2"/>
</dbReference>
<keyword evidence="5" id="KW-0131">Cell cycle</keyword>
<feature type="region of interest" description="Disordered" evidence="7">
    <location>
        <begin position="108"/>
        <end position="132"/>
    </location>
</feature>
<name>A0ABQ8IL21_9ROSI</name>
<keyword evidence="2 6" id="KW-0805">Transcription regulation</keyword>